<evidence type="ECO:0000313" key="2">
    <source>
        <dbReference type="Proteomes" id="UP000710440"/>
    </source>
</evidence>
<name>A0A9P3BVW5_ASPVI</name>
<proteinExistence type="predicted"/>
<dbReference type="SUPFAM" id="SSF51395">
    <property type="entry name" value="FMN-linked oxidoreductases"/>
    <property type="match status" value="1"/>
</dbReference>
<dbReference type="RefSeq" id="XP_043122775.1">
    <property type="nucleotide sequence ID" value="XM_043266840.1"/>
</dbReference>
<dbReference type="Proteomes" id="UP000710440">
    <property type="component" value="Unassembled WGS sequence"/>
</dbReference>
<accession>A0A9P3BVW5</accession>
<sequence>MPLGRVSDPAVLQFEGGYMLHAPSPIPMNSKAPVPQDLDEVEIQCIIRNFITGTNNAVRAGFDG</sequence>
<organism evidence="1 2">
    <name type="scientific">Aspergillus viridinutans</name>
    <dbReference type="NCBI Taxonomy" id="75553"/>
    <lineage>
        <taxon>Eukaryota</taxon>
        <taxon>Fungi</taxon>
        <taxon>Dikarya</taxon>
        <taxon>Ascomycota</taxon>
        <taxon>Pezizomycotina</taxon>
        <taxon>Eurotiomycetes</taxon>
        <taxon>Eurotiomycetidae</taxon>
        <taxon>Eurotiales</taxon>
        <taxon>Aspergillaceae</taxon>
        <taxon>Aspergillus</taxon>
        <taxon>Aspergillus subgen. Fumigati</taxon>
    </lineage>
</organism>
<dbReference type="AlphaFoldDB" id="A0A9P3BVW5"/>
<dbReference type="InterPro" id="IPR013785">
    <property type="entry name" value="Aldolase_TIM"/>
</dbReference>
<dbReference type="OrthoDB" id="276546at2759"/>
<protein>
    <submittedName>
        <fullName evidence="1">Uncharacterized protein</fullName>
    </submittedName>
</protein>
<dbReference type="EMBL" id="BOPL01000001">
    <property type="protein sequence ID" value="GIJ99588.1"/>
    <property type="molecule type" value="Genomic_DNA"/>
</dbReference>
<gene>
    <name evidence="1" type="ORF">Aspvir_001722</name>
</gene>
<comment type="caution">
    <text evidence="1">The sequence shown here is derived from an EMBL/GenBank/DDBJ whole genome shotgun (WGS) entry which is preliminary data.</text>
</comment>
<dbReference type="GeneID" id="66929704"/>
<evidence type="ECO:0000313" key="1">
    <source>
        <dbReference type="EMBL" id="GIJ99588.1"/>
    </source>
</evidence>
<dbReference type="Gene3D" id="3.20.20.70">
    <property type="entry name" value="Aldolase class I"/>
    <property type="match status" value="1"/>
</dbReference>
<keyword evidence="2" id="KW-1185">Reference proteome</keyword>
<reference evidence="1 2" key="1">
    <citation type="submission" date="2021-02" db="EMBL/GenBank/DDBJ databases">
        <title>Pan-genome distribution and transcriptional activeness of fungal secondary metabolism genes in Aspergillus section Fumigati.</title>
        <authorList>
            <person name="Takahashi H."/>
            <person name="Umemura M."/>
            <person name="Ninomiya A."/>
            <person name="Kusuya Y."/>
            <person name="Urayama S."/>
            <person name="Shimizu M."/>
            <person name="Watanabe A."/>
            <person name="Kamei K."/>
            <person name="Yaguchi T."/>
            <person name="Hagiwara D."/>
        </authorList>
    </citation>
    <scope>NUCLEOTIDE SEQUENCE [LARGE SCALE GENOMIC DNA]</scope>
    <source>
        <strain evidence="1 2">IFM 47045</strain>
    </source>
</reference>